<dbReference type="PANTHER" id="PTHR20952:SF0">
    <property type="entry name" value="ADP-RIBOSYLATION FACTOR-LIKE PROTEIN 6-INTERACTING PROTEIN 1"/>
    <property type="match status" value="1"/>
</dbReference>
<proteinExistence type="predicted"/>
<name>A0A834JEY5_VESVU</name>
<feature type="domain" description="RETREG1-3/ARL6IP-like N-terminal reticulon-homology" evidence="6">
    <location>
        <begin position="80"/>
        <end position="233"/>
    </location>
</feature>
<dbReference type="GO" id="GO:0016020">
    <property type="term" value="C:membrane"/>
    <property type="evidence" value="ECO:0007669"/>
    <property type="project" value="UniProtKB-SubCell"/>
</dbReference>
<dbReference type="GO" id="GO:0005783">
    <property type="term" value="C:endoplasmic reticulum"/>
    <property type="evidence" value="ECO:0007669"/>
    <property type="project" value="UniProtKB-ARBA"/>
</dbReference>
<organism evidence="7 8">
    <name type="scientific">Vespula vulgaris</name>
    <name type="common">Yellow jacket</name>
    <name type="synonym">Wasp</name>
    <dbReference type="NCBI Taxonomy" id="7454"/>
    <lineage>
        <taxon>Eukaryota</taxon>
        <taxon>Metazoa</taxon>
        <taxon>Ecdysozoa</taxon>
        <taxon>Arthropoda</taxon>
        <taxon>Hexapoda</taxon>
        <taxon>Insecta</taxon>
        <taxon>Pterygota</taxon>
        <taxon>Neoptera</taxon>
        <taxon>Endopterygota</taxon>
        <taxon>Hymenoptera</taxon>
        <taxon>Apocrita</taxon>
        <taxon>Aculeata</taxon>
        <taxon>Vespoidea</taxon>
        <taxon>Vespidae</taxon>
        <taxon>Vespinae</taxon>
        <taxon>Vespula</taxon>
    </lineage>
</organism>
<dbReference type="PANTHER" id="PTHR20952">
    <property type="entry name" value="ADP-RIBOSYLATION-LIKE FACTOR 6-INTERACTING PROTEIN"/>
    <property type="match status" value="1"/>
</dbReference>
<keyword evidence="4 5" id="KW-0472">Membrane</keyword>
<gene>
    <name evidence="7" type="ORF">HZH66_011222</name>
</gene>
<evidence type="ECO:0000259" key="6">
    <source>
        <dbReference type="Pfam" id="PF24456"/>
    </source>
</evidence>
<evidence type="ECO:0000256" key="3">
    <source>
        <dbReference type="ARBA" id="ARBA00022989"/>
    </source>
</evidence>
<protein>
    <recommendedName>
        <fullName evidence="6">RETREG1-3/ARL6IP-like N-terminal reticulon-homology domain-containing protein</fullName>
    </recommendedName>
</protein>
<sequence length="249" mass="29035">MRFRIDLIVADLEIPPCFAFRRLLLAVNVYTQPFFNSTRTKFKYILSARFLFLDTMPDNASSEKEKHMKQLKRKMECWREVVLPLNSILLWERPWYPALILGLTTTVFCMIWMLEPALLTLISLSLLVLALVDYFVPTIISIFCTADSWTGQKEKKLNEICHNLSEAILQLQSLWISIVTMRNSRPNFYYGTIMIFLMVFAWLGNTINNLLLSYIAVNAILLTPGFKYKGRARSAVKYIHNYLIQEKLS</sequence>
<evidence type="ECO:0000256" key="1">
    <source>
        <dbReference type="ARBA" id="ARBA00004141"/>
    </source>
</evidence>
<dbReference type="Proteomes" id="UP000614350">
    <property type="component" value="Unassembled WGS sequence"/>
</dbReference>
<keyword evidence="2 5" id="KW-0812">Transmembrane</keyword>
<keyword evidence="8" id="KW-1185">Reference proteome</keyword>
<dbReference type="InterPro" id="IPR057282">
    <property type="entry name" value="RETREG1-3-like_RHD"/>
</dbReference>
<evidence type="ECO:0000313" key="8">
    <source>
        <dbReference type="Proteomes" id="UP000614350"/>
    </source>
</evidence>
<feature type="transmembrane region" description="Helical" evidence="5">
    <location>
        <begin position="210"/>
        <end position="228"/>
    </location>
</feature>
<comment type="caution">
    <text evidence="7">The sequence shown here is derived from an EMBL/GenBank/DDBJ whole genome shotgun (WGS) entry which is preliminary data.</text>
</comment>
<comment type="subcellular location">
    <subcellularLocation>
        <location evidence="1">Membrane</location>
        <topology evidence="1">Multi-pass membrane protein</topology>
    </subcellularLocation>
</comment>
<dbReference type="AlphaFoldDB" id="A0A834JEY5"/>
<feature type="transmembrane region" description="Helical" evidence="5">
    <location>
        <begin position="120"/>
        <end position="146"/>
    </location>
</feature>
<keyword evidence="3 5" id="KW-1133">Transmembrane helix</keyword>
<evidence type="ECO:0000256" key="5">
    <source>
        <dbReference type="SAM" id="Phobius"/>
    </source>
</evidence>
<dbReference type="InterPro" id="IPR052114">
    <property type="entry name" value="ER_autophagy_membrane_reg"/>
</dbReference>
<dbReference type="EMBL" id="JACSEA010000013">
    <property type="protein sequence ID" value="KAF7386770.1"/>
    <property type="molecule type" value="Genomic_DNA"/>
</dbReference>
<dbReference type="Pfam" id="PF24456">
    <property type="entry name" value="RHD_RETREG1-3"/>
    <property type="match status" value="1"/>
</dbReference>
<evidence type="ECO:0000313" key="7">
    <source>
        <dbReference type="EMBL" id="KAF7386770.1"/>
    </source>
</evidence>
<feature type="transmembrane region" description="Helical" evidence="5">
    <location>
        <begin position="95"/>
        <end position="114"/>
    </location>
</feature>
<evidence type="ECO:0000256" key="2">
    <source>
        <dbReference type="ARBA" id="ARBA00022692"/>
    </source>
</evidence>
<evidence type="ECO:0000256" key="4">
    <source>
        <dbReference type="ARBA" id="ARBA00023136"/>
    </source>
</evidence>
<feature type="transmembrane region" description="Helical" evidence="5">
    <location>
        <begin position="187"/>
        <end position="204"/>
    </location>
</feature>
<accession>A0A834JEY5</accession>
<reference evidence="7" key="1">
    <citation type="journal article" date="2020" name="G3 (Bethesda)">
        <title>High-Quality Assemblies for Three Invasive Social Wasps from the &lt;i&gt;Vespula&lt;/i&gt; Genus.</title>
        <authorList>
            <person name="Harrop T.W.R."/>
            <person name="Guhlin J."/>
            <person name="McLaughlin G.M."/>
            <person name="Permina E."/>
            <person name="Stockwell P."/>
            <person name="Gilligan J."/>
            <person name="Le Lec M.F."/>
            <person name="Gruber M.A.M."/>
            <person name="Quinn O."/>
            <person name="Lovegrove M."/>
            <person name="Duncan E.J."/>
            <person name="Remnant E.J."/>
            <person name="Van Eeckhoven J."/>
            <person name="Graham B."/>
            <person name="Knapp R.A."/>
            <person name="Langford K.W."/>
            <person name="Kronenberg Z."/>
            <person name="Press M.O."/>
            <person name="Eacker S.M."/>
            <person name="Wilson-Rankin E.E."/>
            <person name="Purcell J."/>
            <person name="Lester P.J."/>
            <person name="Dearden P.K."/>
        </authorList>
    </citation>
    <scope>NUCLEOTIDE SEQUENCE</scope>
    <source>
        <strain evidence="7">Marl-1</strain>
    </source>
</reference>